<keyword evidence="3" id="KW-1185">Reference proteome</keyword>
<organism evidence="2 3">
    <name type="scientific">Kitasatospora saccharophila</name>
    <dbReference type="NCBI Taxonomy" id="407973"/>
    <lineage>
        <taxon>Bacteria</taxon>
        <taxon>Bacillati</taxon>
        <taxon>Actinomycetota</taxon>
        <taxon>Actinomycetes</taxon>
        <taxon>Kitasatosporales</taxon>
        <taxon>Streptomycetaceae</taxon>
        <taxon>Kitasatospora</taxon>
    </lineage>
</organism>
<dbReference type="Pfam" id="PF02467">
    <property type="entry name" value="Whib"/>
    <property type="match status" value="1"/>
</dbReference>
<accession>A0ABP5J5E0</accession>
<evidence type="ECO:0000313" key="2">
    <source>
        <dbReference type="EMBL" id="GAA2112525.1"/>
    </source>
</evidence>
<comment type="caution">
    <text evidence="2">The sequence shown here is derived from an EMBL/GenBank/DDBJ whole genome shotgun (WGS) entry which is preliminary data.</text>
</comment>
<name>A0ABP5J5E0_9ACTN</name>
<dbReference type="InterPro" id="IPR034768">
    <property type="entry name" value="4FE4S_WBL"/>
</dbReference>
<reference evidence="3" key="1">
    <citation type="journal article" date="2019" name="Int. J. Syst. Evol. Microbiol.">
        <title>The Global Catalogue of Microorganisms (GCM) 10K type strain sequencing project: providing services to taxonomists for standard genome sequencing and annotation.</title>
        <authorList>
            <consortium name="The Broad Institute Genomics Platform"/>
            <consortium name="The Broad Institute Genome Sequencing Center for Infectious Disease"/>
            <person name="Wu L."/>
            <person name="Ma J."/>
        </authorList>
    </citation>
    <scope>NUCLEOTIDE SEQUENCE [LARGE SCALE GENOMIC DNA]</scope>
    <source>
        <strain evidence="3">JCM 14559</strain>
    </source>
</reference>
<evidence type="ECO:0000313" key="3">
    <source>
        <dbReference type="Proteomes" id="UP001500897"/>
    </source>
</evidence>
<dbReference type="RefSeq" id="WP_344555739.1">
    <property type="nucleotide sequence ID" value="NZ_BAAANS010000043.1"/>
</dbReference>
<sequence length="172" mass="19341">MQLPHFVPRTDSTTGVLPCVGNAHLFDEPGTADQAAELCARCPIRTACDTWATTHREWGTWAGRTDEDRGTPRTELPDRRRITRDEEYDDCGTETAHRRHAARGEQCDRCDTARAERTRAARAARLIEEHQRPGGPTRYGYRLHLKLGIPACPPCLAAHTAETGKNWYRHAA</sequence>
<dbReference type="EMBL" id="BAAANS010000043">
    <property type="protein sequence ID" value="GAA2112525.1"/>
    <property type="molecule type" value="Genomic_DNA"/>
</dbReference>
<protein>
    <recommendedName>
        <fullName evidence="1">4Fe-4S Wbl-type domain-containing protein</fullName>
    </recommendedName>
</protein>
<dbReference type="PROSITE" id="PS51674">
    <property type="entry name" value="4FE4S_WBL"/>
    <property type="match status" value="1"/>
</dbReference>
<proteinExistence type="predicted"/>
<dbReference type="Proteomes" id="UP001500897">
    <property type="component" value="Unassembled WGS sequence"/>
</dbReference>
<gene>
    <name evidence="2" type="ORF">GCM10009759_55320</name>
</gene>
<feature type="domain" description="4Fe-4S Wbl-type" evidence="1">
    <location>
        <begin position="18"/>
        <end position="71"/>
    </location>
</feature>
<evidence type="ECO:0000259" key="1">
    <source>
        <dbReference type="PROSITE" id="PS51674"/>
    </source>
</evidence>